<evidence type="ECO:0000256" key="8">
    <source>
        <dbReference type="SAM" id="SignalP"/>
    </source>
</evidence>
<protein>
    <recommendedName>
        <fullName evidence="9">Major facilitator superfamily (MFS) profile domain-containing protein</fullName>
    </recommendedName>
</protein>
<organism evidence="10 11">
    <name type="scientific">Solanum bulbocastanum</name>
    <name type="common">Wild potato</name>
    <dbReference type="NCBI Taxonomy" id="147425"/>
    <lineage>
        <taxon>Eukaryota</taxon>
        <taxon>Viridiplantae</taxon>
        <taxon>Streptophyta</taxon>
        <taxon>Embryophyta</taxon>
        <taxon>Tracheophyta</taxon>
        <taxon>Spermatophyta</taxon>
        <taxon>Magnoliopsida</taxon>
        <taxon>eudicotyledons</taxon>
        <taxon>Gunneridae</taxon>
        <taxon>Pentapetalae</taxon>
        <taxon>asterids</taxon>
        <taxon>lamiids</taxon>
        <taxon>Solanales</taxon>
        <taxon>Solanaceae</taxon>
        <taxon>Solanoideae</taxon>
        <taxon>Solaneae</taxon>
        <taxon>Solanum</taxon>
    </lineage>
</organism>
<evidence type="ECO:0000256" key="5">
    <source>
        <dbReference type="ARBA" id="ARBA00023136"/>
    </source>
</evidence>
<keyword evidence="3 7" id="KW-0812">Transmembrane</keyword>
<evidence type="ECO:0000256" key="6">
    <source>
        <dbReference type="ARBA" id="ARBA00044504"/>
    </source>
</evidence>
<feature type="transmembrane region" description="Helical" evidence="7">
    <location>
        <begin position="80"/>
        <end position="98"/>
    </location>
</feature>
<comment type="caution">
    <text evidence="10">The sequence shown here is derived from an EMBL/GenBank/DDBJ whole genome shotgun (WGS) entry which is preliminary data.</text>
</comment>
<dbReference type="GO" id="GO:0022857">
    <property type="term" value="F:transmembrane transporter activity"/>
    <property type="evidence" value="ECO:0007669"/>
    <property type="project" value="InterPro"/>
</dbReference>
<keyword evidence="4 7" id="KW-1133">Transmembrane helix</keyword>
<dbReference type="InterPro" id="IPR036259">
    <property type="entry name" value="MFS_trans_sf"/>
</dbReference>
<dbReference type="Gene3D" id="1.20.1250.20">
    <property type="entry name" value="MFS general substrate transporter like domains"/>
    <property type="match status" value="1"/>
</dbReference>
<dbReference type="EMBL" id="JBANQN010000010">
    <property type="protein sequence ID" value="KAK6777687.1"/>
    <property type="molecule type" value="Genomic_DNA"/>
</dbReference>
<dbReference type="Proteomes" id="UP001371456">
    <property type="component" value="Unassembled WGS sequence"/>
</dbReference>
<dbReference type="PANTHER" id="PTHR23511">
    <property type="entry name" value="SYNAPTIC VESICLE GLYCOPROTEIN 2"/>
    <property type="match status" value="1"/>
</dbReference>
<comment type="subcellular location">
    <subcellularLocation>
        <location evidence="1">Membrane</location>
        <topology evidence="1">Multi-pass membrane protein</topology>
    </subcellularLocation>
</comment>
<evidence type="ECO:0000256" key="4">
    <source>
        <dbReference type="ARBA" id="ARBA00022989"/>
    </source>
</evidence>
<feature type="signal peptide" evidence="8">
    <location>
        <begin position="1"/>
        <end position="19"/>
    </location>
</feature>
<keyword evidence="5 7" id="KW-0472">Membrane</keyword>
<feature type="transmembrane region" description="Helical" evidence="7">
    <location>
        <begin position="24"/>
        <end position="45"/>
    </location>
</feature>
<accession>A0AAN8Y3F4</accession>
<evidence type="ECO:0000259" key="9">
    <source>
        <dbReference type="PROSITE" id="PS50850"/>
    </source>
</evidence>
<dbReference type="SUPFAM" id="SSF103473">
    <property type="entry name" value="MFS general substrate transporter"/>
    <property type="match status" value="1"/>
</dbReference>
<dbReference type="GO" id="GO:0016020">
    <property type="term" value="C:membrane"/>
    <property type="evidence" value="ECO:0007669"/>
    <property type="project" value="UniProtKB-SubCell"/>
</dbReference>
<dbReference type="InterPro" id="IPR020846">
    <property type="entry name" value="MFS_dom"/>
</dbReference>
<sequence>MKGLLSIVIVSVLCAELSTFSPNYNSLLAVRIMVGVGVGGVPIYGSWFLEFVPSQNRGMWTIICTCFWTIGTILEALLALAHYISLGVIFYMSFGLVFL</sequence>
<dbReference type="PANTHER" id="PTHR23511:SF5">
    <property type="entry name" value="MAJOR FACILITATOR-TYPE TRANSPORTER HXNZ-RELATED"/>
    <property type="match status" value="1"/>
</dbReference>
<gene>
    <name evidence="10" type="ORF">RDI58_024405</name>
</gene>
<evidence type="ECO:0000256" key="1">
    <source>
        <dbReference type="ARBA" id="ARBA00004141"/>
    </source>
</evidence>
<reference evidence="10 11" key="1">
    <citation type="submission" date="2024-02" db="EMBL/GenBank/DDBJ databases">
        <title>de novo genome assembly of Solanum bulbocastanum strain 11H21.</title>
        <authorList>
            <person name="Hosaka A.J."/>
        </authorList>
    </citation>
    <scope>NUCLEOTIDE SEQUENCE [LARGE SCALE GENOMIC DNA]</scope>
    <source>
        <tissue evidence="10">Young leaves</tissue>
    </source>
</reference>
<evidence type="ECO:0000256" key="3">
    <source>
        <dbReference type="ARBA" id="ARBA00022692"/>
    </source>
</evidence>
<evidence type="ECO:0000313" key="10">
    <source>
        <dbReference type="EMBL" id="KAK6777687.1"/>
    </source>
</evidence>
<evidence type="ECO:0000256" key="7">
    <source>
        <dbReference type="SAM" id="Phobius"/>
    </source>
</evidence>
<keyword evidence="2" id="KW-0813">Transport</keyword>
<dbReference type="AlphaFoldDB" id="A0AAN8Y3F4"/>
<feature type="chain" id="PRO_5042904279" description="Major facilitator superfamily (MFS) profile domain-containing protein" evidence="8">
    <location>
        <begin position="20"/>
        <end position="99"/>
    </location>
</feature>
<keyword evidence="11" id="KW-1185">Reference proteome</keyword>
<dbReference type="PROSITE" id="PS50850">
    <property type="entry name" value="MFS"/>
    <property type="match status" value="1"/>
</dbReference>
<evidence type="ECO:0000313" key="11">
    <source>
        <dbReference type="Proteomes" id="UP001371456"/>
    </source>
</evidence>
<keyword evidence="8" id="KW-0732">Signal</keyword>
<name>A0AAN8Y3F4_SOLBU</name>
<proteinExistence type="inferred from homology"/>
<feature type="domain" description="Major facilitator superfamily (MFS) profile" evidence="9">
    <location>
        <begin position="1"/>
        <end position="99"/>
    </location>
</feature>
<evidence type="ECO:0000256" key="2">
    <source>
        <dbReference type="ARBA" id="ARBA00022448"/>
    </source>
</evidence>
<comment type="similarity">
    <text evidence="6">Belongs to the major facilitator superfamily. Phosphate:H(+) symporter (TC 2.A.1.9) family.</text>
</comment>